<sequence>YAKKHPTTFKIPDGTFEDSEMSDVVTTFIKENLTTKRGSMKQKINHSLKTKVNISVLAKSLASTGHEVTAAHWARFAFLVSTSLLLLFDSAVAVVENRDSEIIDSPKAPGPGPATSDNAEPNGVTVADTIEKARNWVSTEYWEFVDILLRDVRQEARTIGKTLLEREKIVETFFMSCLQDDMKRYSSTHSLIPTFDKVTVHWQKAIHTGLIW</sequence>
<name>A0AAD4EFX9_9AGAM</name>
<dbReference type="Proteomes" id="UP001195769">
    <property type="component" value="Unassembled WGS sequence"/>
</dbReference>
<evidence type="ECO:0000313" key="3">
    <source>
        <dbReference type="Proteomes" id="UP001195769"/>
    </source>
</evidence>
<dbReference type="RefSeq" id="XP_041231104.1">
    <property type="nucleotide sequence ID" value="XM_041374528.1"/>
</dbReference>
<dbReference type="EMBL" id="JABBWK010000007">
    <property type="protein sequence ID" value="KAG1905529.1"/>
    <property type="molecule type" value="Genomic_DNA"/>
</dbReference>
<dbReference type="AlphaFoldDB" id="A0AAD4EFX9"/>
<evidence type="ECO:0000256" key="1">
    <source>
        <dbReference type="SAM" id="MobiDB-lite"/>
    </source>
</evidence>
<feature type="non-terminal residue" evidence="2">
    <location>
        <position position="1"/>
    </location>
</feature>
<evidence type="ECO:0000313" key="2">
    <source>
        <dbReference type="EMBL" id="KAG1905529.1"/>
    </source>
</evidence>
<dbReference type="GeneID" id="64668826"/>
<comment type="caution">
    <text evidence="2">The sequence shown here is derived from an EMBL/GenBank/DDBJ whole genome shotgun (WGS) entry which is preliminary data.</text>
</comment>
<keyword evidence="3" id="KW-1185">Reference proteome</keyword>
<gene>
    <name evidence="2" type="ORF">F5891DRAFT_944132</name>
</gene>
<protein>
    <submittedName>
        <fullName evidence="2">Uncharacterized protein</fullName>
    </submittedName>
</protein>
<reference evidence="2" key="1">
    <citation type="journal article" date="2020" name="New Phytol.">
        <title>Comparative genomics reveals dynamic genome evolution in host specialist ectomycorrhizal fungi.</title>
        <authorList>
            <person name="Lofgren L.A."/>
            <person name="Nguyen N.H."/>
            <person name="Vilgalys R."/>
            <person name="Ruytinx J."/>
            <person name="Liao H.L."/>
            <person name="Branco S."/>
            <person name="Kuo A."/>
            <person name="LaButti K."/>
            <person name="Lipzen A."/>
            <person name="Andreopoulos W."/>
            <person name="Pangilinan J."/>
            <person name="Riley R."/>
            <person name="Hundley H."/>
            <person name="Na H."/>
            <person name="Barry K."/>
            <person name="Grigoriev I.V."/>
            <person name="Stajich J.E."/>
            <person name="Kennedy P.G."/>
        </authorList>
    </citation>
    <scope>NUCLEOTIDE SEQUENCE</scope>
    <source>
        <strain evidence="2">FC203</strain>
    </source>
</reference>
<proteinExistence type="predicted"/>
<organism evidence="2 3">
    <name type="scientific">Suillus fuscotomentosus</name>
    <dbReference type="NCBI Taxonomy" id="1912939"/>
    <lineage>
        <taxon>Eukaryota</taxon>
        <taxon>Fungi</taxon>
        <taxon>Dikarya</taxon>
        <taxon>Basidiomycota</taxon>
        <taxon>Agaricomycotina</taxon>
        <taxon>Agaricomycetes</taxon>
        <taxon>Agaricomycetidae</taxon>
        <taxon>Boletales</taxon>
        <taxon>Suillineae</taxon>
        <taxon>Suillaceae</taxon>
        <taxon>Suillus</taxon>
    </lineage>
</organism>
<feature type="region of interest" description="Disordered" evidence="1">
    <location>
        <begin position="102"/>
        <end position="123"/>
    </location>
</feature>
<accession>A0AAD4EFX9</accession>